<feature type="transmembrane region" description="Helical" evidence="1">
    <location>
        <begin position="121"/>
        <end position="140"/>
    </location>
</feature>
<sequence length="154" mass="17536">MDIFRHGKSYLLFVILHFFAFVLGLTVVGLYAHDIQRAREAGHYSDPKWVFAVVVGALSAATSLVYFVPFVLRFAVVPIWNTILFVLWIAVFGVFGAMYIHEDPEGDGGIKRMKDAVWIDLANAVMWLILALAAFVYWFGHRERHSRFTGRAKV</sequence>
<dbReference type="eggNOG" id="ENOG502SARD">
    <property type="taxonomic scope" value="Eukaryota"/>
</dbReference>
<evidence type="ECO:0008006" key="5">
    <source>
        <dbReference type="Google" id="ProtNLM"/>
    </source>
</evidence>
<evidence type="ECO:0000313" key="3">
    <source>
        <dbReference type="EnsemblFungi" id="MAPG_10417T0"/>
    </source>
</evidence>
<dbReference type="OrthoDB" id="5363290at2759"/>
<dbReference type="PANTHER" id="PTHR42083">
    <property type="entry name" value="MARVEL DOMAIN-CONTAINING PROTEIN"/>
    <property type="match status" value="1"/>
</dbReference>
<keyword evidence="4" id="KW-1185">Reference proteome</keyword>
<dbReference type="EnsemblFungi" id="MAPG_10417T0">
    <property type="protein sequence ID" value="MAPG_10417T0"/>
    <property type="gene ID" value="MAPG_10417"/>
</dbReference>
<evidence type="ECO:0000313" key="4">
    <source>
        <dbReference type="Proteomes" id="UP000011715"/>
    </source>
</evidence>
<reference evidence="3" key="5">
    <citation type="submission" date="2015-06" db="UniProtKB">
        <authorList>
            <consortium name="EnsemblFungi"/>
        </authorList>
    </citation>
    <scope>IDENTIFICATION</scope>
    <source>
        <strain evidence="3">ATCC 64411</strain>
    </source>
</reference>
<reference evidence="4" key="1">
    <citation type="submission" date="2010-05" db="EMBL/GenBank/DDBJ databases">
        <title>The genome sequence of Magnaporthe poae strain ATCC 64411.</title>
        <authorList>
            <person name="Ma L.-J."/>
            <person name="Dead R."/>
            <person name="Young S."/>
            <person name="Zeng Q."/>
            <person name="Koehrsen M."/>
            <person name="Alvarado L."/>
            <person name="Berlin A."/>
            <person name="Chapman S.B."/>
            <person name="Chen Z."/>
            <person name="Freedman E."/>
            <person name="Gellesch M."/>
            <person name="Goldberg J."/>
            <person name="Griggs A."/>
            <person name="Gujja S."/>
            <person name="Heilman E.R."/>
            <person name="Heiman D."/>
            <person name="Hepburn T."/>
            <person name="Howarth C."/>
            <person name="Jen D."/>
            <person name="Larson L."/>
            <person name="Mehta T."/>
            <person name="Neiman D."/>
            <person name="Pearson M."/>
            <person name="Roberts A."/>
            <person name="Saif S."/>
            <person name="Shea T."/>
            <person name="Shenoy N."/>
            <person name="Sisk P."/>
            <person name="Stolte C."/>
            <person name="Sykes S."/>
            <person name="Walk T."/>
            <person name="White J."/>
            <person name="Yandava C."/>
            <person name="Haas B."/>
            <person name="Nusbaum C."/>
            <person name="Birren B."/>
        </authorList>
    </citation>
    <scope>NUCLEOTIDE SEQUENCE [LARGE SCALE GENOMIC DNA]</scope>
    <source>
        <strain evidence="4">ATCC 64411 / 73-15</strain>
    </source>
</reference>
<name>A0A0C4ECJ0_MAGP6</name>
<evidence type="ECO:0000313" key="2">
    <source>
        <dbReference type="EMBL" id="KLU90565.1"/>
    </source>
</evidence>
<dbReference type="EMBL" id="GL876975">
    <property type="protein sequence ID" value="KLU90565.1"/>
    <property type="molecule type" value="Genomic_DNA"/>
</dbReference>
<reference evidence="2" key="2">
    <citation type="submission" date="2010-05" db="EMBL/GenBank/DDBJ databases">
        <title>The Genome Sequence of Magnaporthe poae strain ATCC 64411.</title>
        <authorList>
            <consortium name="The Broad Institute Genome Sequencing Platform"/>
            <consortium name="Broad Institute Genome Sequencing Center for Infectious Disease"/>
            <person name="Ma L.-J."/>
            <person name="Dead R."/>
            <person name="Young S."/>
            <person name="Zeng Q."/>
            <person name="Koehrsen M."/>
            <person name="Alvarado L."/>
            <person name="Berlin A."/>
            <person name="Chapman S.B."/>
            <person name="Chen Z."/>
            <person name="Freedman E."/>
            <person name="Gellesch M."/>
            <person name="Goldberg J."/>
            <person name="Griggs A."/>
            <person name="Gujja S."/>
            <person name="Heilman E.R."/>
            <person name="Heiman D."/>
            <person name="Hepburn T."/>
            <person name="Howarth C."/>
            <person name="Jen D."/>
            <person name="Larson L."/>
            <person name="Mehta T."/>
            <person name="Neiman D."/>
            <person name="Pearson M."/>
            <person name="Roberts A."/>
            <person name="Saif S."/>
            <person name="Shea T."/>
            <person name="Shenoy N."/>
            <person name="Sisk P."/>
            <person name="Stolte C."/>
            <person name="Sykes S."/>
            <person name="Walk T."/>
            <person name="White J."/>
            <person name="Yandava C."/>
            <person name="Haas B."/>
            <person name="Nusbaum C."/>
            <person name="Birren B."/>
        </authorList>
    </citation>
    <scope>NUCLEOTIDE SEQUENCE</scope>
    <source>
        <strain evidence="2">ATCC 64411</strain>
    </source>
</reference>
<dbReference type="EMBL" id="ADBL01002330">
    <property type="status" value="NOT_ANNOTATED_CDS"/>
    <property type="molecule type" value="Genomic_DNA"/>
</dbReference>
<feature type="transmembrane region" description="Helical" evidence="1">
    <location>
        <begin position="49"/>
        <end position="72"/>
    </location>
</feature>
<dbReference type="VEuPathDB" id="FungiDB:MAPG_10417"/>
<gene>
    <name evidence="2" type="ORF">MAPG_10417</name>
</gene>
<dbReference type="AlphaFoldDB" id="A0A0C4ECJ0"/>
<reference evidence="3" key="4">
    <citation type="journal article" date="2015" name="G3 (Bethesda)">
        <title>Genome sequences of three phytopathogenic species of the Magnaporthaceae family of fungi.</title>
        <authorList>
            <person name="Okagaki L.H."/>
            <person name="Nunes C.C."/>
            <person name="Sailsbery J."/>
            <person name="Clay B."/>
            <person name="Brown D."/>
            <person name="John T."/>
            <person name="Oh Y."/>
            <person name="Young N."/>
            <person name="Fitzgerald M."/>
            <person name="Haas B.J."/>
            <person name="Zeng Q."/>
            <person name="Young S."/>
            <person name="Adiconis X."/>
            <person name="Fan L."/>
            <person name="Levin J.Z."/>
            <person name="Mitchell T.K."/>
            <person name="Okubara P.A."/>
            <person name="Farman M.L."/>
            <person name="Kohn L.M."/>
            <person name="Birren B."/>
            <person name="Ma L.-J."/>
            <person name="Dean R.A."/>
        </authorList>
    </citation>
    <scope>NUCLEOTIDE SEQUENCE</scope>
    <source>
        <strain evidence="3">ATCC 64411 / 73-15</strain>
    </source>
</reference>
<proteinExistence type="predicted"/>
<feature type="transmembrane region" description="Helical" evidence="1">
    <location>
        <begin position="79"/>
        <end position="101"/>
    </location>
</feature>
<keyword evidence="1" id="KW-0472">Membrane</keyword>
<protein>
    <recommendedName>
        <fullName evidence="5">MARVEL domain-containing protein</fullName>
    </recommendedName>
</protein>
<organism evidence="3 4">
    <name type="scientific">Magnaporthiopsis poae (strain ATCC 64411 / 73-15)</name>
    <name type="common">Kentucky bluegrass fungus</name>
    <name type="synonym">Magnaporthe poae</name>
    <dbReference type="NCBI Taxonomy" id="644358"/>
    <lineage>
        <taxon>Eukaryota</taxon>
        <taxon>Fungi</taxon>
        <taxon>Dikarya</taxon>
        <taxon>Ascomycota</taxon>
        <taxon>Pezizomycotina</taxon>
        <taxon>Sordariomycetes</taxon>
        <taxon>Sordariomycetidae</taxon>
        <taxon>Magnaporthales</taxon>
        <taxon>Magnaporthaceae</taxon>
        <taxon>Magnaporthiopsis</taxon>
    </lineage>
</organism>
<dbReference type="OMA" id="CIRFLQF"/>
<dbReference type="PANTHER" id="PTHR42083:SF1">
    <property type="entry name" value="MARVEL DOMAIN-CONTAINING PROTEIN"/>
    <property type="match status" value="1"/>
</dbReference>
<feature type="transmembrane region" description="Helical" evidence="1">
    <location>
        <begin position="12"/>
        <end position="33"/>
    </location>
</feature>
<reference evidence="2" key="3">
    <citation type="submission" date="2011-03" db="EMBL/GenBank/DDBJ databases">
        <title>Annotation of Magnaporthe poae ATCC 64411.</title>
        <authorList>
            <person name="Ma L.-J."/>
            <person name="Dead R."/>
            <person name="Young S.K."/>
            <person name="Zeng Q."/>
            <person name="Gargeya S."/>
            <person name="Fitzgerald M."/>
            <person name="Haas B."/>
            <person name="Abouelleil A."/>
            <person name="Alvarado L."/>
            <person name="Arachchi H.M."/>
            <person name="Berlin A."/>
            <person name="Brown A."/>
            <person name="Chapman S.B."/>
            <person name="Chen Z."/>
            <person name="Dunbar C."/>
            <person name="Freedman E."/>
            <person name="Gearin G."/>
            <person name="Gellesch M."/>
            <person name="Goldberg J."/>
            <person name="Griggs A."/>
            <person name="Gujja S."/>
            <person name="Heiman D."/>
            <person name="Howarth C."/>
            <person name="Larson L."/>
            <person name="Lui A."/>
            <person name="MacDonald P.J.P."/>
            <person name="Mehta T."/>
            <person name="Montmayeur A."/>
            <person name="Murphy C."/>
            <person name="Neiman D."/>
            <person name="Pearson M."/>
            <person name="Priest M."/>
            <person name="Roberts A."/>
            <person name="Saif S."/>
            <person name="Shea T."/>
            <person name="Shenoy N."/>
            <person name="Sisk P."/>
            <person name="Stolte C."/>
            <person name="Sykes S."/>
            <person name="Yandava C."/>
            <person name="Wortman J."/>
            <person name="Nusbaum C."/>
            <person name="Birren B."/>
        </authorList>
    </citation>
    <scope>NUCLEOTIDE SEQUENCE</scope>
    <source>
        <strain evidence="2">ATCC 64411</strain>
    </source>
</reference>
<keyword evidence="1" id="KW-1133">Transmembrane helix</keyword>
<accession>A0A0C4ECJ0</accession>
<keyword evidence="1" id="KW-0812">Transmembrane</keyword>
<dbReference type="Proteomes" id="UP000011715">
    <property type="component" value="Unassembled WGS sequence"/>
</dbReference>
<evidence type="ECO:0000256" key="1">
    <source>
        <dbReference type="SAM" id="Phobius"/>
    </source>
</evidence>